<reference evidence="2 3" key="1">
    <citation type="journal article" date="2017" name="Nature">
        <title>The Apostasia genome and the evolution of orchids.</title>
        <authorList>
            <person name="Zhang G.Q."/>
            <person name="Liu K.W."/>
            <person name="Li Z."/>
            <person name="Lohaus R."/>
            <person name="Hsiao Y.Y."/>
            <person name="Niu S.C."/>
            <person name="Wang J.Y."/>
            <person name="Lin Y.C."/>
            <person name="Xu Q."/>
            <person name="Chen L.J."/>
            <person name="Yoshida K."/>
            <person name="Fujiwara S."/>
            <person name="Wang Z.W."/>
            <person name="Zhang Y.Q."/>
            <person name="Mitsuda N."/>
            <person name="Wang M."/>
            <person name="Liu G.H."/>
            <person name="Pecoraro L."/>
            <person name="Huang H.X."/>
            <person name="Xiao X.J."/>
            <person name="Lin M."/>
            <person name="Wu X.Y."/>
            <person name="Wu W.L."/>
            <person name="Chen Y.Y."/>
            <person name="Chang S.B."/>
            <person name="Sakamoto S."/>
            <person name="Ohme-Takagi M."/>
            <person name="Yagi M."/>
            <person name="Zeng S.J."/>
            <person name="Shen C.Y."/>
            <person name="Yeh C.M."/>
            <person name="Luo Y.B."/>
            <person name="Tsai W.C."/>
            <person name="Van de Peer Y."/>
            <person name="Liu Z.J."/>
        </authorList>
    </citation>
    <scope>NUCLEOTIDE SEQUENCE [LARGE SCALE GENOMIC DNA]</scope>
    <source>
        <strain evidence="3">cv. Shenzhen</strain>
        <tissue evidence="2">Stem</tissue>
    </source>
</reference>
<keyword evidence="3" id="KW-1185">Reference proteome</keyword>
<dbReference type="EMBL" id="KZ452538">
    <property type="protein sequence ID" value="PKA48372.1"/>
    <property type="molecule type" value="Genomic_DNA"/>
</dbReference>
<keyword evidence="1" id="KW-1133">Transmembrane helix</keyword>
<proteinExistence type="predicted"/>
<gene>
    <name evidence="2" type="ORF">AXF42_Ash020464</name>
</gene>
<sequence length="81" mass="9270">MVVLQQELEEIRRYIAFLESPIVIFMLLIIPALGGNKMPWSRLKRSPRSLVPKGEGSFEGPFEGQVKGHFHCCRKTKDATR</sequence>
<evidence type="ECO:0000313" key="2">
    <source>
        <dbReference type="EMBL" id="PKA48372.1"/>
    </source>
</evidence>
<feature type="transmembrane region" description="Helical" evidence="1">
    <location>
        <begin position="14"/>
        <end position="35"/>
    </location>
</feature>
<name>A0A2H9ZYM1_9ASPA</name>
<dbReference type="AlphaFoldDB" id="A0A2H9ZYM1"/>
<organism evidence="2 3">
    <name type="scientific">Apostasia shenzhenica</name>
    <dbReference type="NCBI Taxonomy" id="1088818"/>
    <lineage>
        <taxon>Eukaryota</taxon>
        <taxon>Viridiplantae</taxon>
        <taxon>Streptophyta</taxon>
        <taxon>Embryophyta</taxon>
        <taxon>Tracheophyta</taxon>
        <taxon>Spermatophyta</taxon>
        <taxon>Magnoliopsida</taxon>
        <taxon>Liliopsida</taxon>
        <taxon>Asparagales</taxon>
        <taxon>Orchidaceae</taxon>
        <taxon>Apostasioideae</taxon>
        <taxon>Apostasia</taxon>
    </lineage>
</organism>
<evidence type="ECO:0000256" key="1">
    <source>
        <dbReference type="SAM" id="Phobius"/>
    </source>
</evidence>
<protein>
    <submittedName>
        <fullName evidence="2">Uncharacterized protein</fullName>
    </submittedName>
</protein>
<dbReference type="Proteomes" id="UP000236161">
    <property type="component" value="Unassembled WGS sequence"/>
</dbReference>
<keyword evidence="1" id="KW-0812">Transmembrane</keyword>
<evidence type="ECO:0000313" key="3">
    <source>
        <dbReference type="Proteomes" id="UP000236161"/>
    </source>
</evidence>
<accession>A0A2H9ZYM1</accession>
<keyword evidence="1" id="KW-0472">Membrane</keyword>